<evidence type="ECO:0000313" key="6">
    <source>
        <dbReference type="Proteomes" id="UP000250434"/>
    </source>
</evidence>
<organism evidence="5 6">
    <name type="scientific">Amycolatopsis albispora</name>
    <dbReference type="NCBI Taxonomy" id="1804986"/>
    <lineage>
        <taxon>Bacteria</taxon>
        <taxon>Bacillati</taxon>
        <taxon>Actinomycetota</taxon>
        <taxon>Actinomycetes</taxon>
        <taxon>Pseudonocardiales</taxon>
        <taxon>Pseudonocardiaceae</taxon>
        <taxon>Amycolatopsis</taxon>
    </lineage>
</organism>
<dbReference type="Gene3D" id="1.10.10.1320">
    <property type="entry name" value="Anti-sigma factor, zinc-finger domain"/>
    <property type="match status" value="1"/>
</dbReference>
<keyword evidence="1" id="KW-0805">Transcription regulation</keyword>
<dbReference type="RefSeq" id="WP_113696187.1">
    <property type="nucleotide sequence ID" value="NZ_CP015163.1"/>
</dbReference>
<dbReference type="Proteomes" id="UP000250434">
    <property type="component" value="Chromosome"/>
</dbReference>
<dbReference type="AlphaFoldDB" id="A0A344LGF5"/>
<dbReference type="EMBL" id="CP015163">
    <property type="protein sequence ID" value="AXB47129.1"/>
    <property type="molecule type" value="Genomic_DNA"/>
</dbReference>
<dbReference type="KEGG" id="aab:A4R43_35660"/>
<evidence type="ECO:0000313" key="5">
    <source>
        <dbReference type="EMBL" id="AXB47129.1"/>
    </source>
</evidence>
<evidence type="ECO:0000256" key="2">
    <source>
        <dbReference type="ARBA" id="ARBA00023163"/>
    </source>
</evidence>
<proteinExistence type="predicted"/>
<dbReference type="OrthoDB" id="4775043at2"/>
<keyword evidence="6" id="KW-1185">Reference proteome</keyword>
<keyword evidence="2" id="KW-0804">Transcription</keyword>
<dbReference type="InterPro" id="IPR027383">
    <property type="entry name" value="Znf_put"/>
</dbReference>
<feature type="domain" description="Putative zinc-finger" evidence="4">
    <location>
        <begin position="19"/>
        <end position="46"/>
    </location>
</feature>
<dbReference type="Pfam" id="PF13490">
    <property type="entry name" value="zf-HC2"/>
    <property type="match status" value="1"/>
</dbReference>
<name>A0A344LGF5_9PSEU</name>
<accession>A0A344LGF5</accession>
<dbReference type="InterPro" id="IPR041916">
    <property type="entry name" value="Anti_sigma_zinc_sf"/>
</dbReference>
<evidence type="ECO:0000256" key="1">
    <source>
        <dbReference type="ARBA" id="ARBA00023015"/>
    </source>
</evidence>
<reference evidence="5 6" key="1">
    <citation type="submission" date="2016-04" db="EMBL/GenBank/DDBJ databases">
        <title>Complete genome sequence and analysis of deep-sea sediment isolate, Amycolatopsis sp. WP1.</title>
        <authorList>
            <person name="Wang H."/>
            <person name="Chen S."/>
            <person name="Wu Q."/>
        </authorList>
    </citation>
    <scope>NUCLEOTIDE SEQUENCE [LARGE SCALE GENOMIC DNA]</scope>
    <source>
        <strain evidence="5 6">WP1</strain>
    </source>
</reference>
<protein>
    <recommendedName>
        <fullName evidence="4">Putative zinc-finger domain-containing protein</fullName>
    </recommendedName>
</protein>
<feature type="compositionally biased region" description="Low complexity" evidence="3">
    <location>
        <begin position="196"/>
        <end position="218"/>
    </location>
</feature>
<evidence type="ECO:0000259" key="4">
    <source>
        <dbReference type="Pfam" id="PF13490"/>
    </source>
</evidence>
<gene>
    <name evidence="5" type="ORF">A4R43_35660</name>
</gene>
<sequence>MTEARGWGLPESHLLPDAVVAFVDGELSLGARDRASSHIARCPSCAGEVAAQRQARAEVKRADAPAMSAGFLASLRSIPQHTELSTTPDNLAITEDGQLVAIQRPDRVAGLRDGSAPLGSSAPLGNSRNVLGGGRFGVSGRRAAQGAGVVVSGLVLSALALVVTSGTDGGDVATDPKQDPLSGVLPAQFGANPPVATSLVPTPSSAPASTTPSLPSGR</sequence>
<feature type="region of interest" description="Disordered" evidence="3">
    <location>
        <begin position="167"/>
        <end position="218"/>
    </location>
</feature>
<evidence type="ECO:0000256" key="3">
    <source>
        <dbReference type="SAM" id="MobiDB-lite"/>
    </source>
</evidence>